<dbReference type="InterPro" id="IPR000719">
    <property type="entry name" value="Prot_kinase_dom"/>
</dbReference>
<gene>
    <name evidence="2" type="ORF">CC86DRAFT_406240</name>
</gene>
<keyword evidence="3" id="KW-1185">Reference proteome</keyword>
<dbReference type="AlphaFoldDB" id="A0A6A7A2M5"/>
<accession>A0A6A7A2M5</accession>
<dbReference type="Gene3D" id="3.30.200.20">
    <property type="entry name" value="Phosphorylase Kinase, domain 1"/>
    <property type="match status" value="1"/>
</dbReference>
<dbReference type="GO" id="GO:0004672">
    <property type="term" value="F:protein kinase activity"/>
    <property type="evidence" value="ECO:0007669"/>
    <property type="project" value="InterPro"/>
</dbReference>
<evidence type="ECO:0000313" key="3">
    <source>
        <dbReference type="Proteomes" id="UP000799424"/>
    </source>
</evidence>
<name>A0A6A7A2M5_9PLEO</name>
<dbReference type="PROSITE" id="PS50011">
    <property type="entry name" value="PROTEIN_KINASE_DOM"/>
    <property type="match status" value="1"/>
</dbReference>
<dbReference type="GO" id="GO:0005524">
    <property type="term" value="F:ATP binding"/>
    <property type="evidence" value="ECO:0007669"/>
    <property type="project" value="InterPro"/>
</dbReference>
<evidence type="ECO:0000313" key="2">
    <source>
        <dbReference type="EMBL" id="KAF2827009.1"/>
    </source>
</evidence>
<proteinExistence type="predicted"/>
<evidence type="ECO:0000259" key="1">
    <source>
        <dbReference type="PROSITE" id="PS50011"/>
    </source>
</evidence>
<dbReference type="SUPFAM" id="SSF56112">
    <property type="entry name" value="Protein kinase-like (PK-like)"/>
    <property type="match status" value="1"/>
</dbReference>
<reference evidence="2" key="1">
    <citation type="journal article" date="2020" name="Stud. Mycol.">
        <title>101 Dothideomycetes genomes: a test case for predicting lifestyles and emergence of pathogens.</title>
        <authorList>
            <person name="Haridas S."/>
            <person name="Albert R."/>
            <person name="Binder M."/>
            <person name="Bloem J."/>
            <person name="Labutti K."/>
            <person name="Salamov A."/>
            <person name="Andreopoulos B."/>
            <person name="Baker S."/>
            <person name="Barry K."/>
            <person name="Bills G."/>
            <person name="Bluhm B."/>
            <person name="Cannon C."/>
            <person name="Castanera R."/>
            <person name="Culley D."/>
            <person name="Daum C."/>
            <person name="Ezra D."/>
            <person name="Gonzalez J."/>
            <person name="Henrissat B."/>
            <person name="Kuo A."/>
            <person name="Liang C."/>
            <person name="Lipzen A."/>
            <person name="Lutzoni F."/>
            <person name="Magnuson J."/>
            <person name="Mondo S."/>
            <person name="Nolan M."/>
            <person name="Ohm R."/>
            <person name="Pangilinan J."/>
            <person name="Park H.-J."/>
            <person name="Ramirez L."/>
            <person name="Alfaro M."/>
            <person name="Sun H."/>
            <person name="Tritt A."/>
            <person name="Yoshinaga Y."/>
            <person name="Zwiers L.-H."/>
            <person name="Turgeon B."/>
            <person name="Goodwin S."/>
            <person name="Spatafora J."/>
            <person name="Crous P."/>
            <person name="Grigoriev I."/>
        </authorList>
    </citation>
    <scope>NUCLEOTIDE SEQUENCE</scope>
    <source>
        <strain evidence="2">CBS 113818</strain>
    </source>
</reference>
<sequence>MFGDRQATLGVKDPVPLEQGPILGSGGLGVVYETKLAGIAVAWKRTYSRRLTEWYHNEVRILAQMNTKRHKHVINLIGSYIHRQRNSTYELAILTWPVARYDLSVLLHEIDLINQWKNRDGPWEEDDLATPPTEEEKAAYENLLQLE</sequence>
<protein>
    <recommendedName>
        <fullName evidence="1">Protein kinase domain-containing protein</fullName>
    </recommendedName>
</protein>
<dbReference type="EMBL" id="MU006225">
    <property type="protein sequence ID" value="KAF2827009.1"/>
    <property type="molecule type" value="Genomic_DNA"/>
</dbReference>
<dbReference type="OrthoDB" id="4062651at2759"/>
<dbReference type="Proteomes" id="UP000799424">
    <property type="component" value="Unassembled WGS sequence"/>
</dbReference>
<organism evidence="2 3">
    <name type="scientific">Ophiobolus disseminans</name>
    <dbReference type="NCBI Taxonomy" id="1469910"/>
    <lineage>
        <taxon>Eukaryota</taxon>
        <taxon>Fungi</taxon>
        <taxon>Dikarya</taxon>
        <taxon>Ascomycota</taxon>
        <taxon>Pezizomycotina</taxon>
        <taxon>Dothideomycetes</taxon>
        <taxon>Pleosporomycetidae</taxon>
        <taxon>Pleosporales</taxon>
        <taxon>Pleosporineae</taxon>
        <taxon>Phaeosphaeriaceae</taxon>
        <taxon>Ophiobolus</taxon>
    </lineage>
</organism>
<feature type="domain" description="Protein kinase" evidence="1">
    <location>
        <begin position="17"/>
        <end position="147"/>
    </location>
</feature>
<dbReference type="InterPro" id="IPR011009">
    <property type="entry name" value="Kinase-like_dom_sf"/>
</dbReference>